<reference evidence="1 2" key="1">
    <citation type="journal article" date="2017" name="Int. J. Syst. Evol. Microbiol.">
        <title>Desulfovibrio senegalensis sp. nov., a mesophilic sulfate reducer isolated from marine sediment.</title>
        <authorList>
            <person name="Thioye A."/>
            <person name="Gam Z.B.A."/>
            <person name="Mbengue M."/>
            <person name="Cayol J.L."/>
            <person name="Joseph-Bartoli M."/>
            <person name="Toure-Kane C."/>
            <person name="Labat M."/>
        </authorList>
    </citation>
    <scope>NUCLEOTIDE SEQUENCE [LARGE SCALE GENOMIC DNA]</scope>
    <source>
        <strain evidence="1 2">DSM 101509</strain>
    </source>
</reference>
<protein>
    <submittedName>
        <fullName evidence="1">Uncharacterized protein</fullName>
    </submittedName>
</protein>
<evidence type="ECO:0000313" key="1">
    <source>
        <dbReference type="EMBL" id="KAB1441645.1"/>
    </source>
</evidence>
<dbReference type="Proteomes" id="UP000438699">
    <property type="component" value="Unassembled WGS sequence"/>
</dbReference>
<sequence length="70" mass="8099">MSPAENRELHDLLIRIDERVCAVQEDIRSINGQRKCPEHAEKIRTLERLVWGCCASMLGVAARMVYDVFR</sequence>
<gene>
    <name evidence="1" type="ORF">F8A88_08575</name>
</gene>
<dbReference type="AlphaFoldDB" id="A0A6N6N2K3"/>
<dbReference type="RefSeq" id="WP_151150738.1">
    <property type="nucleotide sequence ID" value="NZ_WAIE01000003.1"/>
</dbReference>
<dbReference type="OrthoDB" id="5460177at2"/>
<dbReference type="EMBL" id="WAIE01000003">
    <property type="protein sequence ID" value="KAB1441645.1"/>
    <property type="molecule type" value="Genomic_DNA"/>
</dbReference>
<accession>A0A6N6N2K3</accession>
<comment type="caution">
    <text evidence="1">The sequence shown here is derived from an EMBL/GenBank/DDBJ whole genome shotgun (WGS) entry which is preliminary data.</text>
</comment>
<keyword evidence="2" id="KW-1185">Reference proteome</keyword>
<name>A0A6N6N2K3_9BACT</name>
<proteinExistence type="predicted"/>
<organism evidence="1 2">
    <name type="scientific">Pseudodesulfovibrio senegalensis</name>
    <dbReference type="NCBI Taxonomy" id="1721087"/>
    <lineage>
        <taxon>Bacteria</taxon>
        <taxon>Pseudomonadati</taxon>
        <taxon>Thermodesulfobacteriota</taxon>
        <taxon>Desulfovibrionia</taxon>
        <taxon>Desulfovibrionales</taxon>
        <taxon>Desulfovibrionaceae</taxon>
    </lineage>
</organism>
<evidence type="ECO:0000313" key="2">
    <source>
        <dbReference type="Proteomes" id="UP000438699"/>
    </source>
</evidence>